<dbReference type="GO" id="GO:0008360">
    <property type="term" value="P:regulation of cell shape"/>
    <property type="evidence" value="ECO:0007669"/>
    <property type="project" value="UniProtKB-KW"/>
</dbReference>
<dbReference type="PANTHER" id="PTHR30474:SF14">
    <property type="entry name" value="CELL CYCLE PROTEIN"/>
    <property type="match status" value="1"/>
</dbReference>
<gene>
    <name evidence="7" type="ORF">F4X14_14150</name>
</gene>
<dbReference type="GO" id="GO:0005886">
    <property type="term" value="C:plasma membrane"/>
    <property type="evidence" value="ECO:0007669"/>
    <property type="project" value="TreeGrafter"/>
</dbReference>
<evidence type="ECO:0000256" key="1">
    <source>
        <dbReference type="ARBA" id="ARBA00004141"/>
    </source>
</evidence>
<feature type="transmembrane region" description="Helical" evidence="6">
    <location>
        <begin position="70"/>
        <end position="87"/>
    </location>
</feature>
<sequence length="360" mass="39973">MIRHFDRPLFFAVLLLCGIGIAMTYSATITDIVLADYWQRQLVFTILGAIALVVAALFDYRHLELLAQPSYFLLLASLVAVYFIGEVKNGAQRWLNLGIIDVQPTEAGKFLLIVFFAWYLSRFQDRIRRFSYLLGAVVLLLLPLGLVYVQPDLGMTVTLAFISGALILINGVRLTHIFLGVAAAAAAWPLLKGTLQNYMLRRIEVFLDPDSNADAAFSVKQALISIGNGGWIGMGWGEGTQTQLRFLRVRHTDFIFSVIAEELGFVGTVMVLLLLFFVIWRLVRIADLAQDQFGRLITFGVAALIFFQTFVNVGMNLAILPVTGMTLPFLSYGGSSLVSMMVAVGLAQSVVMRHRKMDFS</sequence>
<evidence type="ECO:0000256" key="3">
    <source>
        <dbReference type="ARBA" id="ARBA00022960"/>
    </source>
</evidence>
<evidence type="ECO:0000256" key="4">
    <source>
        <dbReference type="ARBA" id="ARBA00022989"/>
    </source>
</evidence>
<dbReference type="GO" id="GO:0015648">
    <property type="term" value="F:lipid-linked peptidoglycan transporter activity"/>
    <property type="evidence" value="ECO:0007669"/>
    <property type="project" value="TreeGrafter"/>
</dbReference>
<feature type="transmembrane region" description="Helical" evidence="6">
    <location>
        <begin position="153"/>
        <end position="169"/>
    </location>
</feature>
<reference evidence="7" key="1">
    <citation type="submission" date="2019-09" db="EMBL/GenBank/DDBJ databases">
        <title>Characterisation of the sponge microbiome using genome-centric metagenomics.</title>
        <authorList>
            <person name="Engelberts J.P."/>
            <person name="Robbins S.J."/>
            <person name="De Goeij J.M."/>
            <person name="Aranda M."/>
            <person name="Bell S.C."/>
            <person name="Webster N.S."/>
        </authorList>
    </citation>
    <scope>NUCLEOTIDE SEQUENCE</scope>
    <source>
        <strain evidence="7">SB0661_bin_32</strain>
    </source>
</reference>
<dbReference type="InterPro" id="IPR001182">
    <property type="entry name" value="FtsW/RodA"/>
</dbReference>
<evidence type="ECO:0000256" key="2">
    <source>
        <dbReference type="ARBA" id="ARBA00022692"/>
    </source>
</evidence>
<protein>
    <submittedName>
        <fullName evidence="7">Rod shape-determining protein RodA</fullName>
    </submittedName>
</protein>
<evidence type="ECO:0000313" key="7">
    <source>
        <dbReference type="EMBL" id="MYC96100.1"/>
    </source>
</evidence>
<feature type="transmembrane region" description="Helical" evidence="6">
    <location>
        <begin position="329"/>
        <end position="351"/>
    </location>
</feature>
<comment type="subcellular location">
    <subcellularLocation>
        <location evidence="1">Membrane</location>
        <topology evidence="1">Multi-pass membrane protein</topology>
    </subcellularLocation>
</comment>
<feature type="transmembrane region" description="Helical" evidence="6">
    <location>
        <begin position="263"/>
        <end position="283"/>
    </location>
</feature>
<name>A0A6B1D7V1_9CHLR</name>
<feature type="transmembrane region" description="Helical" evidence="6">
    <location>
        <begin position="295"/>
        <end position="317"/>
    </location>
</feature>
<evidence type="ECO:0000256" key="6">
    <source>
        <dbReference type="SAM" id="Phobius"/>
    </source>
</evidence>
<comment type="caution">
    <text evidence="7">The sequence shown here is derived from an EMBL/GenBank/DDBJ whole genome shotgun (WGS) entry which is preliminary data.</text>
</comment>
<dbReference type="AlphaFoldDB" id="A0A6B1D7V1"/>
<keyword evidence="4 6" id="KW-1133">Transmembrane helix</keyword>
<dbReference type="GO" id="GO:0051301">
    <property type="term" value="P:cell division"/>
    <property type="evidence" value="ECO:0007669"/>
    <property type="project" value="InterPro"/>
</dbReference>
<feature type="transmembrane region" description="Helical" evidence="6">
    <location>
        <begin position="130"/>
        <end position="147"/>
    </location>
</feature>
<keyword evidence="5 6" id="KW-0472">Membrane</keyword>
<evidence type="ECO:0000256" key="5">
    <source>
        <dbReference type="ARBA" id="ARBA00023136"/>
    </source>
</evidence>
<proteinExistence type="predicted"/>
<organism evidence="7">
    <name type="scientific">Caldilineaceae bacterium SB0661_bin_32</name>
    <dbReference type="NCBI Taxonomy" id="2605255"/>
    <lineage>
        <taxon>Bacteria</taxon>
        <taxon>Bacillati</taxon>
        <taxon>Chloroflexota</taxon>
        <taxon>Caldilineae</taxon>
        <taxon>Caldilineales</taxon>
        <taxon>Caldilineaceae</taxon>
    </lineage>
</organism>
<feature type="transmembrane region" description="Helical" evidence="6">
    <location>
        <begin position="42"/>
        <end position="58"/>
    </location>
</feature>
<dbReference type="EMBL" id="VXMH01000071">
    <property type="protein sequence ID" value="MYC96100.1"/>
    <property type="molecule type" value="Genomic_DNA"/>
</dbReference>
<dbReference type="Pfam" id="PF01098">
    <property type="entry name" value="FTSW_RODA_SPOVE"/>
    <property type="match status" value="1"/>
</dbReference>
<keyword evidence="3" id="KW-0133">Cell shape</keyword>
<dbReference type="GO" id="GO:0032153">
    <property type="term" value="C:cell division site"/>
    <property type="evidence" value="ECO:0007669"/>
    <property type="project" value="TreeGrafter"/>
</dbReference>
<feature type="transmembrane region" description="Helical" evidence="6">
    <location>
        <begin position="174"/>
        <end position="191"/>
    </location>
</feature>
<keyword evidence="2 6" id="KW-0812">Transmembrane</keyword>
<accession>A0A6B1D7V1</accession>
<dbReference type="PANTHER" id="PTHR30474">
    <property type="entry name" value="CELL CYCLE PROTEIN"/>
    <property type="match status" value="1"/>
</dbReference>
<feature type="transmembrane region" description="Helical" evidence="6">
    <location>
        <begin position="107"/>
        <end position="123"/>
    </location>
</feature>